<feature type="domain" description="Metallo-beta-lactamase" evidence="1">
    <location>
        <begin position="15"/>
        <end position="204"/>
    </location>
</feature>
<dbReference type="PANTHER" id="PTHR42951:SF17">
    <property type="entry name" value="METALLO-BETA-LACTAMASE DOMAIN-CONTAINING PROTEIN"/>
    <property type="match status" value="1"/>
</dbReference>
<evidence type="ECO:0000313" key="3">
    <source>
        <dbReference type="Proteomes" id="UP001595912"/>
    </source>
</evidence>
<gene>
    <name evidence="2" type="ORF">ACFPIJ_51495</name>
</gene>
<protein>
    <submittedName>
        <fullName evidence="2">MBL fold metallo-hydrolase</fullName>
    </submittedName>
</protein>
<accession>A0ABV9WFC8</accession>
<evidence type="ECO:0000259" key="1">
    <source>
        <dbReference type="SMART" id="SM00849"/>
    </source>
</evidence>
<dbReference type="InterPro" id="IPR050855">
    <property type="entry name" value="NDM-1-like"/>
</dbReference>
<sequence>MRRIVDGVWELRSGYVHAHLIEVDNGLVLVDTGLPRRAGKLALAVRRTGRDLADLHTILLTHQHPDHIGSLADLRQRTGAQVVAHRQDVAVITGERPQPIHHWVMRLSAPFLKADPAPVDRILDGDGPTGVPGITAVHTPGHTPGHVSFLLDRAGGVLFAGDAASAMFGRVRPTPRVVSADPALALRSAARLAELDFRVAVFGHGSAVTGDAVARFRDFTARHRS</sequence>
<dbReference type="SUPFAM" id="SSF56281">
    <property type="entry name" value="Metallo-hydrolase/oxidoreductase"/>
    <property type="match status" value="1"/>
</dbReference>
<reference evidence="3" key="1">
    <citation type="journal article" date="2019" name="Int. J. Syst. Evol. Microbiol.">
        <title>The Global Catalogue of Microorganisms (GCM) 10K type strain sequencing project: providing services to taxonomists for standard genome sequencing and annotation.</title>
        <authorList>
            <consortium name="The Broad Institute Genomics Platform"/>
            <consortium name="The Broad Institute Genome Sequencing Center for Infectious Disease"/>
            <person name="Wu L."/>
            <person name="Ma J."/>
        </authorList>
    </citation>
    <scope>NUCLEOTIDE SEQUENCE [LARGE SCALE GENOMIC DNA]</scope>
    <source>
        <strain evidence="3">CGMCC 4.7152</strain>
    </source>
</reference>
<dbReference type="RefSeq" id="WP_380126850.1">
    <property type="nucleotide sequence ID" value="NZ_JBHSIU010000095.1"/>
</dbReference>
<proteinExistence type="predicted"/>
<dbReference type="SMART" id="SM00849">
    <property type="entry name" value="Lactamase_B"/>
    <property type="match status" value="1"/>
</dbReference>
<comment type="caution">
    <text evidence="2">The sequence shown here is derived from an EMBL/GenBank/DDBJ whole genome shotgun (WGS) entry which is preliminary data.</text>
</comment>
<dbReference type="Proteomes" id="UP001595912">
    <property type="component" value="Unassembled WGS sequence"/>
</dbReference>
<dbReference type="Gene3D" id="3.60.15.10">
    <property type="entry name" value="Ribonuclease Z/Hydroxyacylglutathione hydrolase-like"/>
    <property type="match status" value="1"/>
</dbReference>
<dbReference type="PANTHER" id="PTHR42951">
    <property type="entry name" value="METALLO-BETA-LACTAMASE DOMAIN-CONTAINING"/>
    <property type="match status" value="1"/>
</dbReference>
<name>A0ABV9WFC8_9ACTN</name>
<organism evidence="2 3">
    <name type="scientific">Dactylosporangium cerinum</name>
    <dbReference type="NCBI Taxonomy" id="1434730"/>
    <lineage>
        <taxon>Bacteria</taxon>
        <taxon>Bacillati</taxon>
        <taxon>Actinomycetota</taxon>
        <taxon>Actinomycetes</taxon>
        <taxon>Micromonosporales</taxon>
        <taxon>Micromonosporaceae</taxon>
        <taxon>Dactylosporangium</taxon>
    </lineage>
</organism>
<dbReference type="InterPro" id="IPR001279">
    <property type="entry name" value="Metallo-B-lactamas"/>
</dbReference>
<evidence type="ECO:0000313" key="2">
    <source>
        <dbReference type="EMBL" id="MFC5006233.1"/>
    </source>
</evidence>
<dbReference type="Pfam" id="PF00753">
    <property type="entry name" value="Lactamase_B"/>
    <property type="match status" value="1"/>
</dbReference>
<dbReference type="CDD" id="cd07721">
    <property type="entry name" value="yflN-like_MBL-fold"/>
    <property type="match status" value="1"/>
</dbReference>
<keyword evidence="3" id="KW-1185">Reference proteome</keyword>
<dbReference type="EMBL" id="JBHSIU010000095">
    <property type="protein sequence ID" value="MFC5006233.1"/>
    <property type="molecule type" value="Genomic_DNA"/>
</dbReference>
<dbReference type="InterPro" id="IPR036866">
    <property type="entry name" value="RibonucZ/Hydroxyglut_hydro"/>
</dbReference>